<dbReference type="RefSeq" id="WP_236697290.1">
    <property type="nucleotide sequence ID" value="NZ_AZEL01000047.1"/>
</dbReference>
<feature type="domain" description="S-layer protein C-terminal" evidence="1">
    <location>
        <begin position="1"/>
        <end position="55"/>
    </location>
</feature>
<proteinExistence type="predicted"/>
<organism evidence="2 3">
    <name type="scientific">Lactobacillus gallinarum DSM 10532 = JCM 2011</name>
    <dbReference type="NCBI Taxonomy" id="1423748"/>
    <lineage>
        <taxon>Bacteria</taxon>
        <taxon>Bacillati</taxon>
        <taxon>Bacillota</taxon>
        <taxon>Bacilli</taxon>
        <taxon>Lactobacillales</taxon>
        <taxon>Lactobacillaceae</taxon>
        <taxon>Lactobacillus</taxon>
    </lineage>
</organism>
<evidence type="ECO:0000313" key="2">
    <source>
        <dbReference type="EMBL" id="KRL21280.1"/>
    </source>
</evidence>
<dbReference type="Pfam" id="PF03217">
    <property type="entry name" value="SlpA"/>
    <property type="match status" value="1"/>
</dbReference>
<dbReference type="AlphaFoldDB" id="A0A0R1NLF9"/>
<sequence>MHTAILYNDKGKSLGKKYYSYRKVSVLPNTVDINGSEYYKLALGDDYNEAYIKASNISVL</sequence>
<dbReference type="Proteomes" id="UP000051311">
    <property type="component" value="Unassembled WGS sequence"/>
</dbReference>
<name>A0A0R1NLF9_9LACO</name>
<evidence type="ECO:0000313" key="3">
    <source>
        <dbReference type="Proteomes" id="UP000051311"/>
    </source>
</evidence>
<dbReference type="EMBL" id="AZEL01000047">
    <property type="protein sequence ID" value="KRL21280.1"/>
    <property type="molecule type" value="Genomic_DNA"/>
</dbReference>
<protein>
    <recommendedName>
        <fullName evidence="1">S-layer protein C-terminal domain-containing protein</fullName>
    </recommendedName>
</protein>
<accession>A0A0R1NLF9</accession>
<reference evidence="2 3" key="1">
    <citation type="journal article" date="2015" name="Genome Announc.">
        <title>Expanding the biotechnology potential of lactobacilli through comparative genomics of 213 strains and associated genera.</title>
        <authorList>
            <person name="Sun Z."/>
            <person name="Harris H.M."/>
            <person name="McCann A."/>
            <person name="Guo C."/>
            <person name="Argimon S."/>
            <person name="Zhang W."/>
            <person name="Yang X."/>
            <person name="Jeffery I.B."/>
            <person name="Cooney J.C."/>
            <person name="Kagawa T.F."/>
            <person name="Liu W."/>
            <person name="Song Y."/>
            <person name="Salvetti E."/>
            <person name="Wrobel A."/>
            <person name="Rasinkangas P."/>
            <person name="Parkhill J."/>
            <person name="Rea M.C."/>
            <person name="O'Sullivan O."/>
            <person name="Ritari J."/>
            <person name="Douillard F.P."/>
            <person name="Paul Ross R."/>
            <person name="Yang R."/>
            <person name="Briner A.E."/>
            <person name="Felis G.E."/>
            <person name="de Vos W.M."/>
            <person name="Barrangou R."/>
            <person name="Klaenhammer T.R."/>
            <person name="Caufield P.W."/>
            <person name="Cui Y."/>
            <person name="Zhang H."/>
            <person name="O'Toole P.W."/>
        </authorList>
    </citation>
    <scope>NUCLEOTIDE SEQUENCE [LARGE SCALE GENOMIC DNA]</scope>
    <source>
        <strain evidence="2 3">DSM 10532</strain>
    </source>
</reference>
<gene>
    <name evidence="2" type="ORF">FC37_GL001363</name>
</gene>
<evidence type="ECO:0000259" key="1">
    <source>
        <dbReference type="Pfam" id="PF03217"/>
    </source>
</evidence>
<dbReference type="InterPro" id="IPR024968">
    <property type="entry name" value="SlpA_C_lactobacillus"/>
</dbReference>
<dbReference type="PATRIC" id="fig|1423748.3.peg.1425"/>
<comment type="caution">
    <text evidence="2">The sequence shown here is derived from an EMBL/GenBank/DDBJ whole genome shotgun (WGS) entry which is preliminary data.</text>
</comment>